<proteinExistence type="predicted"/>
<organism evidence="1 2">
    <name type="scientific">Cirrhinus mrigala</name>
    <name type="common">Mrigala</name>
    <dbReference type="NCBI Taxonomy" id="683832"/>
    <lineage>
        <taxon>Eukaryota</taxon>
        <taxon>Metazoa</taxon>
        <taxon>Chordata</taxon>
        <taxon>Craniata</taxon>
        <taxon>Vertebrata</taxon>
        <taxon>Euteleostomi</taxon>
        <taxon>Actinopterygii</taxon>
        <taxon>Neopterygii</taxon>
        <taxon>Teleostei</taxon>
        <taxon>Ostariophysi</taxon>
        <taxon>Cypriniformes</taxon>
        <taxon>Cyprinidae</taxon>
        <taxon>Labeoninae</taxon>
        <taxon>Labeonini</taxon>
        <taxon>Cirrhinus</taxon>
    </lineage>
</organism>
<evidence type="ECO:0000313" key="2">
    <source>
        <dbReference type="Proteomes" id="UP001529510"/>
    </source>
</evidence>
<sequence>GHSNSCILGRPDIPVPWCFACQELSSSDEAGQTWYRGSEFGFSVWKTPRSRTQ</sequence>
<dbReference type="EMBL" id="JAMKFB020000013">
    <property type="protein sequence ID" value="KAL0178169.1"/>
    <property type="molecule type" value="Genomic_DNA"/>
</dbReference>
<dbReference type="AlphaFoldDB" id="A0ABD0PVX0"/>
<reference evidence="1 2" key="1">
    <citation type="submission" date="2024-05" db="EMBL/GenBank/DDBJ databases">
        <title>Genome sequencing and assembly of Indian major carp, Cirrhinus mrigala (Hamilton, 1822).</title>
        <authorList>
            <person name="Mohindra V."/>
            <person name="Chowdhury L.M."/>
            <person name="Lal K."/>
            <person name="Jena J.K."/>
        </authorList>
    </citation>
    <scope>NUCLEOTIDE SEQUENCE [LARGE SCALE GENOMIC DNA]</scope>
    <source>
        <strain evidence="1">CM1030</strain>
        <tissue evidence="1">Blood</tissue>
    </source>
</reference>
<gene>
    <name evidence="1" type="ORF">M9458_027063</name>
</gene>
<feature type="non-terminal residue" evidence="1">
    <location>
        <position position="53"/>
    </location>
</feature>
<name>A0ABD0PVX0_CIRMR</name>
<dbReference type="Proteomes" id="UP001529510">
    <property type="component" value="Unassembled WGS sequence"/>
</dbReference>
<accession>A0ABD0PVX0</accession>
<comment type="caution">
    <text evidence="1">The sequence shown here is derived from an EMBL/GenBank/DDBJ whole genome shotgun (WGS) entry which is preliminary data.</text>
</comment>
<feature type="non-terminal residue" evidence="1">
    <location>
        <position position="1"/>
    </location>
</feature>
<protein>
    <submittedName>
        <fullName evidence="1">Uncharacterized protein</fullName>
    </submittedName>
</protein>
<evidence type="ECO:0000313" key="1">
    <source>
        <dbReference type="EMBL" id="KAL0178169.1"/>
    </source>
</evidence>
<keyword evidence="2" id="KW-1185">Reference proteome</keyword>